<evidence type="ECO:0000256" key="1">
    <source>
        <dbReference type="SAM" id="Phobius"/>
    </source>
</evidence>
<dbReference type="Proteomes" id="UP000826014">
    <property type="component" value="Chromosome"/>
</dbReference>
<protein>
    <recommendedName>
        <fullName evidence="4">TonB C-terminal domain-containing protein</fullName>
    </recommendedName>
</protein>
<keyword evidence="1" id="KW-1133">Transmembrane helix</keyword>
<keyword evidence="1" id="KW-0472">Membrane</keyword>
<evidence type="ECO:0000313" key="3">
    <source>
        <dbReference type="Proteomes" id="UP000826014"/>
    </source>
</evidence>
<organism evidence="2 3">
    <name type="scientific">Candidatus Rhabdochlamydia oedothoracis</name>
    <dbReference type="NCBI Taxonomy" id="2720720"/>
    <lineage>
        <taxon>Bacteria</taxon>
        <taxon>Pseudomonadati</taxon>
        <taxon>Chlamydiota</taxon>
        <taxon>Chlamydiia</taxon>
        <taxon>Parachlamydiales</taxon>
        <taxon>Candidatus Rhabdochlamydiaceae</taxon>
        <taxon>Candidatus Rhabdochlamydia</taxon>
    </lineage>
</organism>
<proteinExistence type="predicted"/>
<accession>A0ABX8UYU4</accession>
<dbReference type="RefSeq" id="WP_215217379.1">
    <property type="nucleotide sequence ID" value="NZ_CP075587.1"/>
</dbReference>
<feature type="transmembrane region" description="Helical" evidence="1">
    <location>
        <begin position="6"/>
        <end position="23"/>
    </location>
</feature>
<evidence type="ECO:0008006" key="4">
    <source>
        <dbReference type="Google" id="ProtNLM"/>
    </source>
</evidence>
<name>A0ABX8UYU4_9BACT</name>
<keyword evidence="1" id="KW-0812">Transmembrane</keyword>
<reference evidence="2 3" key="1">
    <citation type="journal article" date="2022" name="bioRxiv">
        <title>Ecology and evolution of chlamydial symbionts of arthropods.</title>
        <authorList>
            <person name="Halter T."/>
            <person name="Koestlbacher S."/>
            <person name="Collingro A."/>
            <person name="Sixt B.S."/>
            <person name="Toenshoff E.R."/>
            <person name="Hendrickx F."/>
            <person name="Kostanjsek R."/>
            <person name="Horn M."/>
        </authorList>
    </citation>
    <scope>NUCLEOTIDE SEQUENCE [LARGE SCALE GENOMIC DNA]</scope>
    <source>
        <strain evidence="2">W744xW776</strain>
    </source>
</reference>
<evidence type="ECO:0000313" key="2">
    <source>
        <dbReference type="EMBL" id="QYF48138.1"/>
    </source>
</evidence>
<dbReference type="EMBL" id="CP075587">
    <property type="protein sequence ID" value="QYF48138.1"/>
    <property type="molecule type" value="Genomic_DNA"/>
</dbReference>
<gene>
    <name evidence="2" type="ORF">RHABOEDO_000241</name>
</gene>
<sequence>MDQKILLFLLISAHIGFVGMLMGSKPQKQSKKPQNLVVKTISLKSSYPNAQTTSLTPKKTPIPKPIKPLVKKSSSVIKQRKRRIPTPKPPLQEFDIPPSILKQLEESIAKIEQKDDKQCKSSTIVTASLPSKVAVAPAQEEPTLPSYTASLVKELTQILQLPEYGEVKVKITVSPAGKIIELLVLQAESKANKLYLEKCLPNIVLPKYNEKVTLNNEQTFTLTFCNAL</sequence>
<keyword evidence="3" id="KW-1185">Reference proteome</keyword>